<keyword evidence="2" id="KW-1185">Reference proteome</keyword>
<evidence type="ECO:0000313" key="1">
    <source>
        <dbReference type="EMBL" id="KAB8218436.1"/>
    </source>
</evidence>
<dbReference type="Proteomes" id="UP000326799">
    <property type="component" value="Unassembled WGS sequence"/>
</dbReference>
<proteinExistence type="predicted"/>
<reference evidence="1 2" key="1">
    <citation type="submission" date="2019-04" db="EMBL/GenBank/DDBJ databases">
        <title>Fungal friends and foes A comparative genomics study of 23 Aspergillus species from section Flavi.</title>
        <authorList>
            <consortium name="DOE Joint Genome Institute"/>
            <person name="Kjaerbolling I."/>
            <person name="Vesth T.C."/>
            <person name="Frisvad J.C."/>
            <person name="Nybo J.L."/>
            <person name="Theobald S."/>
            <person name="Kildgaard S."/>
            <person name="Petersen T.I."/>
            <person name="Kuo A."/>
            <person name="Sato A."/>
            <person name="Lyhne E.K."/>
            <person name="Kogle M.E."/>
            <person name="Wiebenga A."/>
            <person name="Kun R.S."/>
            <person name="Lubbers R.J."/>
            <person name="Makela M.R."/>
            <person name="Barry K."/>
            <person name="Chovatia M."/>
            <person name="Clum A."/>
            <person name="Daum C."/>
            <person name="Haridas S."/>
            <person name="He G."/>
            <person name="LaButti K."/>
            <person name="Lipzen A."/>
            <person name="Mondo S."/>
            <person name="Pangilinan J."/>
            <person name="Riley R."/>
            <person name="Salamov A."/>
            <person name="Simmons B.A."/>
            <person name="Magnuson J.K."/>
            <person name="Henrissat B."/>
            <person name="Mortensen U.H."/>
            <person name="Larsen T.O."/>
            <person name="De vries R.P."/>
            <person name="Grigoriev I.V."/>
            <person name="Machida M."/>
            <person name="Baker S.E."/>
            <person name="Andersen M.R."/>
        </authorList>
    </citation>
    <scope>NUCLEOTIDE SEQUENCE [LARGE SCALE GENOMIC DNA]</scope>
    <source>
        <strain evidence="1 2">CBS 126849</strain>
    </source>
</reference>
<protein>
    <submittedName>
        <fullName evidence="1">Uncharacterized protein</fullName>
    </submittedName>
</protein>
<name>A0A5N6ELE3_9EURO</name>
<gene>
    <name evidence="1" type="ORF">BDV33DRAFT_126803</name>
</gene>
<evidence type="ECO:0000313" key="2">
    <source>
        <dbReference type="Proteomes" id="UP000326799"/>
    </source>
</evidence>
<organism evidence="1 2">
    <name type="scientific">Aspergillus novoparasiticus</name>
    <dbReference type="NCBI Taxonomy" id="986946"/>
    <lineage>
        <taxon>Eukaryota</taxon>
        <taxon>Fungi</taxon>
        <taxon>Dikarya</taxon>
        <taxon>Ascomycota</taxon>
        <taxon>Pezizomycotina</taxon>
        <taxon>Eurotiomycetes</taxon>
        <taxon>Eurotiomycetidae</taxon>
        <taxon>Eurotiales</taxon>
        <taxon>Aspergillaceae</taxon>
        <taxon>Aspergillus</taxon>
        <taxon>Aspergillus subgen. Circumdati</taxon>
    </lineage>
</organism>
<dbReference type="EMBL" id="ML733450">
    <property type="protein sequence ID" value="KAB8218436.1"/>
    <property type="molecule type" value="Genomic_DNA"/>
</dbReference>
<accession>A0A5N6ELE3</accession>
<sequence length="151" mass="17086">MRRKKLFIPTYSNSTIWGNPRWNITYEYCHDSLVLQIAMGTHVGIVPYKVRPDRGTQSTATGVHISGITPLPKSNYANLRLVHGDCQKSLEDFIGGDDFGYSLVPYSGEGPWSPVFLGMRRPDGPRESLVTRYRDRGTYRLYIRGSDLCAL</sequence>
<dbReference type="AlphaFoldDB" id="A0A5N6ELE3"/>